<dbReference type="RefSeq" id="XP_022154686.1">
    <property type="nucleotide sequence ID" value="XM_022298994.1"/>
</dbReference>
<keyword evidence="5" id="KW-0805">Transcription regulation</keyword>
<keyword evidence="5" id="KW-0804">Transcription</keyword>
<evidence type="ECO:0000256" key="3">
    <source>
        <dbReference type="ARBA" id="ARBA00023242"/>
    </source>
</evidence>
<feature type="short sequence motif" description="Bipartite nuclear localization signal" evidence="4">
    <location>
        <begin position="110"/>
        <end position="117"/>
    </location>
</feature>
<dbReference type="PROSITE" id="PS51666">
    <property type="entry name" value="QLQ"/>
    <property type="match status" value="1"/>
</dbReference>
<feature type="region of interest" description="Disordered" evidence="6">
    <location>
        <begin position="153"/>
        <end position="172"/>
    </location>
</feature>
<dbReference type="PANTHER" id="PTHR31602:SF46">
    <property type="entry name" value="GROWTH-REGULATING FACTOR 6"/>
    <property type="match status" value="1"/>
</dbReference>
<proteinExistence type="inferred from homology"/>
<comment type="similarity">
    <text evidence="2 5">Belongs to the GRF family.</text>
</comment>
<comment type="subcellular location">
    <subcellularLocation>
        <location evidence="1 4 5">Nucleus</location>
    </subcellularLocation>
</comment>
<feature type="compositionally biased region" description="Polar residues" evidence="6">
    <location>
        <begin position="137"/>
        <end position="147"/>
    </location>
</feature>
<dbReference type="GO" id="GO:0005634">
    <property type="term" value="C:nucleus"/>
    <property type="evidence" value="ECO:0007669"/>
    <property type="project" value="UniProtKB-SubCell"/>
</dbReference>
<dbReference type="GO" id="GO:0006351">
    <property type="term" value="P:DNA-templated transcription"/>
    <property type="evidence" value="ECO:0007669"/>
    <property type="project" value="UniProtKB-UniRule"/>
</dbReference>
<dbReference type="Pfam" id="PF08879">
    <property type="entry name" value="WRC"/>
    <property type="match status" value="1"/>
</dbReference>
<evidence type="ECO:0000313" key="9">
    <source>
        <dbReference type="Proteomes" id="UP000504603"/>
    </source>
</evidence>
<organism evidence="9 10">
    <name type="scientific">Momordica charantia</name>
    <name type="common">Bitter gourd</name>
    <name type="synonym">Balsam pear</name>
    <dbReference type="NCBI Taxonomy" id="3673"/>
    <lineage>
        <taxon>Eukaryota</taxon>
        <taxon>Viridiplantae</taxon>
        <taxon>Streptophyta</taxon>
        <taxon>Embryophyta</taxon>
        <taxon>Tracheophyta</taxon>
        <taxon>Spermatophyta</taxon>
        <taxon>Magnoliopsida</taxon>
        <taxon>eudicotyledons</taxon>
        <taxon>Gunneridae</taxon>
        <taxon>Pentapetalae</taxon>
        <taxon>rosids</taxon>
        <taxon>fabids</taxon>
        <taxon>Cucurbitales</taxon>
        <taxon>Cucurbitaceae</taxon>
        <taxon>Momordiceae</taxon>
        <taxon>Momordica</taxon>
    </lineage>
</organism>
<feature type="region of interest" description="Disordered" evidence="6">
    <location>
        <begin position="125"/>
        <end position="147"/>
    </location>
</feature>
<evidence type="ECO:0000259" key="8">
    <source>
        <dbReference type="PROSITE" id="PS51667"/>
    </source>
</evidence>
<evidence type="ECO:0000259" key="7">
    <source>
        <dbReference type="PROSITE" id="PS51666"/>
    </source>
</evidence>
<dbReference type="GeneID" id="111021882"/>
<dbReference type="InterPro" id="IPR014977">
    <property type="entry name" value="WRC_dom"/>
</dbReference>
<keyword evidence="9" id="KW-1185">Reference proteome</keyword>
<dbReference type="InterPro" id="IPR031137">
    <property type="entry name" value="GRF"/>
</dbReference>
<name>A0A6J1DPG3_MOMCH</name>
<dbReference type="GO" id="GO:0099402">
    <property type="term" value="P:plant organ development"/>
    <property type="evidence" value="ECO:0007669"/>
    <property type="project" value="UniProtKB-ARBA"/>
</dbReference>
<feature type="domain" description="WRC" evidence="8">
    <location>
        <begin position="77"/>
        <end position="121"/>
    </location>
</feature>
<evidence type="ECO:0000313" key="10">
    <source>
        <dbReference type="RefSeq" id="XP_022154686.1"/>
    </source>
</evidence>
<feature type="compositionally biased region" description="Low complexity" evidence="6">
    <location>
        <begin position="125"/>
        <end position="136"/>
    </location>
</feature>
<dbReference type="Pfam" id="PF08880">
    <property type="entry name" value="QLQ"/>
    <property type="match status" value="1"/>
</dbReference>
<dbReference type="OrthoDB" id="1927209at2759"/>
<comment type="domain">
    <text evidence="5">The QLQ domain and WRC domain may be involved in protein-protein interaction and DNA-binding, respectively.</text>
</comment>
<dbReference type="PROSITE" id="PS51667">
    <property type="entry name" value="WRC"/>
    <property type="match status" value="1"/>
</dbReference>
<feature type="short sequence motif" description="Bipartite nuclear localization signal" evidence="4">
    <location>
        <begin position="82"/>
        <end position="92"/>
    </location>
</feature>
<comment type="function">
    <text evidence="5">Transcription activator.</text>
</comment>
<dbReference type="GO" id="GO:0006355">
    <property type="term" value="P:regulation of DNA-templated transcription"/>
    <property type="evidence" value="ECO:0007669"/>
    <property type="project" value="InterPro"/>
</dbReference>
<dbReference type="KEGG" id="mcha:111021882"/>
<gene>
    <name evidence="10" type="primary">LOC111021882</name>
</gene>
<dbReference type="InterPro" id="IPR014978">
    <property type="entry name" value="Gln-Leu-Gln_QLQ"/>
</dbReference>
<dbReference type="Proteomes" id="UP000504603">
    <property type="component" value="Unplaced"/>
</dbReference>
<feature type="region of interest" description="Disordered" evidence="6">
    <location>
        <begin position="179"/>
        <end position="206"/>
    </location>
</feature>
<dbReference type="AlphaFoldDB" id="A0A6J1DPG3"/>
<keyword evidence="3 4" id="KW-0539">Nucleus</keyword>
<reference evidence="10" key="1">
    <citation type="submission" date="2025-08" db="UniProtKB">
        <authorList>
            <consortium name="RefSeq"/>
        </authorList>
    </citation>
    <scope>IDENTIFICATION</scope>
    <source>
        <strain evidence="10">OHB3-1</strain>
    </source>
</reference>
<feature type="domain" description="QLQ" evidence="7">
    <location>
        <begin position="9"/>
        <end position="44"/>
    </location>
</feature>
<evidence type="ECO:0000256" key="5">
    <source>
        <dbReference type="RuleBase" id="RU367127"/>
    </source>
</evidence>
<evidence type="ECO:0000256" key="4">
    <source>
        <dbReference type="PROSITE-ProRule" id="PRU01002"/>
    </source>
</evidence>
<keyword evidence="5" id="KW-0010">Activator</keyword>
<evidence type="ECO:0000256" key="1">
    <source>
        <dbReference type="ARBA" id="ARBA00004123"/>
    </source>
</evidence>
<evidence type="ECO:0000256" key="6">
    <source>
        <dbReference type="SAM" id="MobiDB-lite"/>
    </source>
</evidence>
<feature type="compositionally biased region" description="Polar residues" evidence="6">
    <location>
        <begin position="182"/>
        <end position="203"/>
    </location>
</feature>
<dbReference type="PANTHER" id="PTHR31602">
    <property type="entry name" value="GROWTH-REGULATING FACTOR 5"/>
    <property type="match status" value="1"/>
</dbReference>
<dbReference type="GO" id="GO:0005524">
    <property type="term" value="F:ATP binding"/>
    <property type="evidence" value="ECO:0007669"/>
    <property type="project" value="UniProtKB-UniRule"/>
</dbReference>
<accession>A0A6J1DPG3</accession>
<protein>
    <recommendedName>
        <fullName evidence="5">Growth-regulating factor</fullName>
    </recommendedName>
</protein>
<evidence type="ECO:0000256" key="2">
    <source>
        <dbReference type="ARBA" id="ARBA00008122"/>
    </source>
</evidence>
<sequence length="370" mass="42153">MSGRSSRFPFTAAQWQELEHQALIFKYMVSGIPVPPDLLYTIKRSSLDSPFISRLFPQHYPDVGWNYLQMGSGRKIDPEPGRCRRTDGKKWRCSKEAYPDSKYCERHMHRGKNRSRKPVEVLKTTTTTTPTTPATALNSNPSTPAISSITQNSALSSLPSDPHNHNHSCFNTHSPHPFLYQHGSSSSRPPGSALHQNSNTSMLFDNPDYRRNRYVYGLKEDGDEHPFLSEEHSGNMRGFSASSLEDSWQLTPLTMSCSSSSSRHKNCSALQGDYSSYLQLQSFGDSPKQLKQEEHYYEMQNKMGREEPQKIMHHFFDEWSPKDRESWLDLDDKSSNTGSVSATRLSMSISNNSLQHDFSSIFNSNKHNEN</sequence>
<dbReference type="SMART" id="SM00951">
    <property type="entry name" value="QLQ"/>
    <property type="match status" value="1"/>
</dbReference>